<name>A0A2T0RSK9_9RHOB</name>
<proteinExistence type="predicted"/>
<dbReference type="PANTHER" id="PTHR28152:SF1">
    <property type="entry name" value="HYDROXYACYL-THIOESTER DEHYDRATASE TYPE 2, MITOCHONDRIAL"/>
    <property type="match status" value="1"/>
</dbReference>
<gene>
    <name evidence="3" type="ORF">CLV78_10340</name>
</gene>
<dbReference type="Pfam" id="PF13452">
    <property type="entry name" value="FAS1_DH_region"/>
    <property type="match status" value="1"/>
</dbReference>
<evidence type="ECO:0000256" key="1">
    <source>
        <dbReference type="SAM" id="MobiDB-lite"/>
    </source>
</evidence>
<dbReference type="InterPro" id="IPR052741">
    <property type="entry name" value="Mitochondrial_HTD2"/>
</dbReference>
<dbReference type="RefSeq" id="WP_106204564.1">
    <property type="nucleotide sequence ID" value="NZ_PVTD01000003.1"/>
</dbReference>
<evidence type="ECO:0000313" key="3">
    <source>
        <dbReference type="EMBL" id="PRY24176.1"/>
    </source>
</evidence>
<dbReference type="OrthoDB" id="7183822at2"/>
<sequence>MQEPVDRKQIVTDTMDAARAQALRTCLGLPAPGPGAPLPPFFHQIYFWEPAPAEALGRDGHPAVGHFIPDMGLPRRMWAGGRLEFHAPLHAGSQAVRVSTIAAMARKQGRTGPLGFVTVQHEIRQAGVLCVTEEQDLVYREDPDPAAPPPPPRQAPEDSEPESRGFDSTLLFRYSALTFNGHRIHYDPDYARDLEGYAGLVVHGPLLAQLLMLKAEAIAPLRTFRFRGVRALILGETAVLNRSGPRLWIRNGDGDLITEAEAGR</sequence>
<dbReference type="Proteomes" id="UP000239480">
    <property type="component" value="Unassembled WGS sequence"/>
</dbReference>
<comment type="caution">
    <text evidence="3">The sequence shown here is derived from an EMBL/GenBank/DDBJ whole genome shotgun (WGS) entry which is preliminary data.</text>
</comment>
<dbReference type="GO" id="GO:0019171">
    <property type="term" value="F:(3R)-hydroxyacyl-[acyl-carrier-protein] dehydratase activity"/>
    <property type="evidence" value="ECO:0007669"/>
    <property type="project" value="TreeGrafter"/>
</dbReference>
<dbReference type="InterPro" id="IPR039569">
    <property type="entry name" value="FAS1-like_DH_region"/>
</dbReference>
<evidence type="ECO:0000259" key="2">
    <source>
        <dbReference type="Pfam" id="PF13452"/>
    </source>
</evidence>
<accession>A0A2T0RSK9</accession>
<dbReference type="PANTHER" id="PTHR28152">
    <property type="entry name" value="HYDROXYACYL-THIOESTER DEHYDRATASE TYPE 2, MITOCHONDRIAL"/>
    <property type="match status" value="1"/>
</dbReference>
<dbReference type="EMBL" id="PVTD01000003">
    <property type="protein sequence ID" value="PRY24176.1"/>
    <property type="molecule type" value="Genomic_DNA"/>
</dbReference>
<feature type="region of interest" description="Disordered" evidence="1">
    <location>
        <begin position="140"/>
        <end position="164"/>
    </location>
</feature>
<organism evidence="3 4">
    <name type="scientific">Aliiruegeria haliotis</name>
    <dbReference type="NCBI Taxonomy" id="1280846"/>
    <lineage>
        <taxon>Bacteria</taxon>
        <taxon>Pseudomonadati</taxon>
        <taxon>Pseudomonadota</taxon>
        <taxon>Alphaproteobacteria</taxon>
        <taxon>Rhodobacterales</taxon>
        <taxon>Roseobacteraceae</taxon>
        <taxon>Aliiruegeria</taxon>
    </lineage>
</organism>
<dbReference type="SUPFAM" id="SSF54637">
    <property type="entry name" value="Thioesterase/thiol ester dehydrase-isomerase"/>
    <property type="match status" value="2"/>
</dbReference>
<protein>
    <submittedName>
        <fullName evidence="3">3-methylfumaryl-CoA hydratase</fullName>
    </submittedName>
</protein>
<feature type="domain" description="FAS1-like dehydratase" evidence="2">
    <location>
        <begin position="69"/>
        <end position="131"/>
    </location>
</feature>
<dbReference type="InterPro" id="IPR029069">
    <property type="entry name" value="HotDog_dom_sf"/>
</dbReference>
<evidence type="ECO:0000313" key="4">
    <source>
        <dbReference type="Proteomes" id="UP000239480"/>
    </source>
</evidence>
<dbReference type="AlphaFoldDB" id="A0A2T0RSK9"/>
<keyword evidence="4" id="KW-1185">Reference proteome</keyword>
<feature type="compositionally biased region" description="Pro residues" evidence="1">
    <location>
        <begin position="145"/>
        <end position="154"/>
    </location>
</feature>
<reference evidence="3 4" key="1">
    <citation type="submission" date="2018-03" db="EMBL/GenBank/DDBJ databases">
        <title>Genomic Encyclopedia of Archaeal and Bacterial Type Strains, Phase II (KMG-II): from individual species to whole genera.</title>
        <authorList>
            <person name="Goeker M."/>
        </authorList>
    </citation>
    <scope>NUCLEOTIDE SEQUENCE [LARGE SCALE GENOMIC DNA]</scope>
    <source>
        <strain evidence="3 4">DSM 29328</strain>
    </source>
</reference>
<dbReference type="Gene3D" id="3.10.129.10">
    <property type="entry name" value="Hotdog Thioesterase"/>
    <property type="match status" value="1"/>
</dbReference>